<dbReference type="Proteomes" id="UP001472677">
    <property type="component" value="Unassembled WGS sequence"/>
</dbReference>
<proteinExistence type="predicted"/>
<gene>
    <name evidence="1" type="ORF">V6N12_031557</name>
</gene>
<name>A0ABR1ZI49_9ROSI</name>
<organism evidence="1 2">
    <name type="scientific">Hibiscus sabdariffa</name>
    <name type="common">roselle</name>
    <dbReference type="NCBI Taxonomy" id="183260"/>
    <lineage>
        <taxon>Eukaryota</taxon>
        <taxon>Viridiplantae</taxon>
        <taxon>Streptophyta</taxon>
        <taxon>Embryophyta</taxon>
        <taxon>Tracheophyta</taxon>
        <taxon>Spermatophyta</taxon>
        <taxon>Magnoliopsida</taxon>
        <taxon>eudicotyledons</taxon>
        <taxon>Gunneridae</taxon>
        <taxon>Pentapetalae</taxon>
        <taxon>rosids</taxon>
        <taxon>malvids</taxon>
        <taxon>Malvales</taxon>
        <taxon>Malvaceae</taxon>
        <taxon>Malvoideae</taxon>
        <taxon>Hibiscus</taxon>
    </lineage>
</organism>
<reference evidence="1 2" key="1">
    <citation type="journal article" date="2024" name="G3 (Bethesda)">
        <title>Genome assembly of Hibiscus sabdariffa L. provides insights into metabolisms of medicinal natural products.</title>
        <authorList>
            <person name="Kim T."/>
        </authorList>
    </citation>
    <scope>NUCLEOTIDE SEQUENCE [LARGE SCALE GENOMIC DNA]</scope>
    <source>
        <strain evidence="1">TK-2024</strain>
        <tissue evidence="1">Old leaves</tissue>
    </source>
</reference>
<keyword evidence="2" id="KW-1185">Reference proteome</keyword>
<evidence type="ECO:0000313" key="1">
    <source>
        <dbReference type="EMBL" id="KAK8480061.1"/>
    </source>
</evidence>
<evidence type="ECO:0000313" key="2">
    <source>
        <dbReference type="Proteomes" id="UP001472677"/>
    </source>
</evidence>
<sequence length="86" mass="9557">MTNNFAAIFFALLLFLATLKADGKRITLEDHQVGRNAVAATAEDVSANEGSATRRRTNEDVSDVALVASQHRVMNDSRHHFYDRLP</sequence>
<dbReference type="EMBL" id="JBBPBM010002144">
    <property type="protein sequence ID" value="KAK8480061.1"/>
    <property type="molecule type" value="Genomic_DNA"/>
</dbReference>
<protein>
    <submittedName>
        <fullName evidence="1">Uncharacterized protein</fullName>
    </submittedName>
</protein>
<accession>A0ABR1ZI49</accession>
<comment type="caution">
    <text evidence="1">The sequence shown here is derived from an EMBL/GenBank/DDBJ whole genome shotgun (WGS) entry which is preliminary data.</text>
</comment>